<evidence type="ECO:0000256" key="3">
    <source>
        <dbReference type="ARBA" id="ARBA00022781"/>
    </source>
</evidence>
<dbReference type="Gene3D" id="1.10.520.20">
    <property type="entry name" value="N-terminal domain of the delta subunit of the F1F0-ATP synthase"/>
    <property type="match status" value="1"/>
</dbReference>
<keyword evidence="2 8" id="KW-0813">Transport</keyword>
<evidence type="ECO:0000256" key="5">
    <source>
        <dbReference type="ARBA" id="ARBA00023136"/>
    </source>
</evidence>
<dbReference type="RefSeq" id="WP_349637267.1">
    <property type="nucleotide sequence ID" value="NZ_CP090958.1"/>
</dbReference>
<keyword evidence="3 8" id="KW-0375">Hydrogen ion transport</keyword>
<comment type="similarity">
    <text evidence="8">Belongs to the ATPase delta chain family.</text>
</comment>
<dbReference type="EMBL" id="CP090958">
    <property type="protein sequence ID" value="WGW10488.1"/>
    <property type="molecule type" value="Genomic_DNA"/>
</dbReference>
<keyword evidence="7 8" id="KW-0066">ATP synthesis</keyword>
<keyword evidence="8" id="KW-1003">Cell membrane</keyword>
<dbReference type="PRINTS" id="PR00125">
    <property type="entry name" value="ATPASEDELTA"/>
</dbReference>
<dbReference type="InterPro" id="IPR000711">
    <property type="entry name" value="ATPase_OSCP/dsu"/>
</dbReference>
<evidence type="ECO:0000256" key="1">
    <source>
        <dbReference type="ARBA" id="ARBA00004370"/>
    </source>
</evidence>
<dbReference type="InterPro" id="IPR020781">
    <property type="entry name" value="ATPase_OSCP/d_CS"/>
</dbReference>
<keyword evidence="6 8" id="KW-0139">CF(1)</keyword>
<comment type="function">
    <text evidence="8">This protein is part of the stalk that links CF(0) to CF(1). It either transmits conformational changes from CF(0) to CF(1) or is implicated in proton conduction.</text>
</comment>
<evidence type="ECO:0000313" key="10">
    <source>
        <dbReference type="Proteomes" id="UP001209083"/>
    </source>
</evidence>
<keyword evidence="10" id="KW-1185">Reference proteome</keyword>
<evidence type="ECO:0000256" key="8">
    <source>
        <dbReference type="HAMAP-Rule" id="MF_01416"/>
    </source>
</evidence>
<dbReference type="Pfam" id="PF00213">
    <property type="entry name" value="OSCP"/>
    <property type="match status" value="1"/>
</dbReference>
<dbReference type="PANTHER" id="PTHR11910">
    <property type="entry name" value="ATP SYNTHASE DELTA CHAIN"/>
    <property type="match status" value="1"/>
</dbReference>
<accession>A0ABY8QNK8</accession>
<dbReference type="HAMAP" id="MF_01416">
    <property type="entry name" value="ATP_synth_delta_bact"/>
    <property type="match status" value="1"/>
</dbReference>
<comment type="subcellular location">
    <subcellularLocation>
        <location evidence="8">Cell membrane</location>
        <topology evidence="8">Peripheral membrane protein</topology>
    </subcellularLocation>
    <subcellularLocation>
        <location evidence="1">Membrane</location>
    </subcellularLocation>
</comment>
<name>A0ABY8QNK8_9MICO</name>
<evidence type="ECO:0000256" key="2">
    <source>
        <dbReference type="ARBA" id="ARBA00022448"/>
    </source>
</evidence>
<protein>
    <recommendedName>
        <fullName evidence="8">ATP synthase subunit delta</fullName>
    </recommendedName>
    <alternativeName>
        <fullName evidence="8">ATP synthase F(1) sector subunit delta</fullName>
    </alternativeName>
    <alternativeName>
        <fullName evidence="8">F-type ATPase subunit delta</fullName>
        <shortName evidence="8">F-ATPase subunit delta</shortName>
    </alternativeName>
</protein>
<keyword evidence="5 8" id="KW-0472">Membrane</keyword>
<gene>
    <name evidence="8" type="primary">atpH</name>
    <name evidence="9" type="ORF">LWF01_10035</name>
</gene>
<keyword evidence="4 8" id="KW-0406">Ion transport</keyword>
<dbReference type="InterPro" id="IPR026015">
    <property type="entry name" value="ATP_synth_OSCP/delta_N_sf"/>
</dbReference>
<evidence type="ECO:0000256" key="7">
    <source>
        <dbReference type="ARBA" id="ARBA00023310"/>
    </source>
</evidence>
<dbReference type="Proteomes" id="UP001209083">
    <property type="component" value="Chromosome"/>
</dbReference>
<evidence type="ECO:0000313" key="9">
    <source>
        <dbReference type="EMBL" id="WGW10488.1"/>
    </source>
</evidence>
<dbReference type="NCBIfam" id="NF009967">
    <property type="entry name" value="PRK13430.1"/>
    <property type="match status" value="1"/>
</dbReference>
<sequence>MRGASRQSFAQAVERLEPLIAADGALPLGQQLLQVVGVLGSSSPLRKALTEPSRSVGDKQQLLKSILGSHVSDTTLDVVGGLIESQWSRSGDLVDAAERLGVISLAGSAQNERRMDEVEDQLFRFSRILAGNHDLQRALNNPDAPNQAKARLVEDLLGDRVAVEAVAMIGQAAVHPRGKTTAAVLESYGEILASRRAREIATVTVAKPLAPEQVERLGAALSRTYGRELVLNIQINPEIVGGLKVQVGDEVVDGSVATRLDDVRRRLAS</sequence>
<dbReference type="PROSITE" id="PS00389">
    <property type="entry name" value="ATPASE_DELTA"/>
    <property type="match status" value="1"/>
</dbReference>
<evidence type="ECO:0000256" key="6">
    <source>
        <dbReference type="ARBA" id="ARBA00023196"/>
    </source>
</evidence>
<dbReference type="NCBIfam" id="TIGR01145">
    <property type="entry name" value="ATP_synt_delta"/>
    <property type="match status" value="1"/>
</dbReference>
<organism evidence="9 10">
    <name type="scientific">Saxibacter everestensis</name>
    <dbReference type="NCBI Taxonomy" id="2909229"/>
    <lineage>
        <taxon>Bacteria</taxon>
        <taxon>Bacillati</taxon>
        <taxon>Actinomycetota</taxon>
        <taxon>Actinomycetes</taxon>
        <taxon>Micrococcales</taxon>
        <taxon>Brevibacteriaceae</taxon>
        <taxon>Saxibacter</taxon>
    </lineage>
</organism>
<reference evidence="9 10" key="1">
    <citation type="submission" date="2023-05" db="EMBL/GenBank/DDBJ databases">
        <title>Lithophilousrod everest ZFBP1038 complete genpme.</title>
        <authorList>
            <person name="Tian M."/>
        </authorList>
    </citation>
    <scope>NUCLEOTIDE SEQUENCE [LARGE SCALE GENOMIC DNA]</scope>
    <source>
        <strain evidence="9 10">ZFBP1038</strain>
    </source>
</reference>
<proteinExistence type="inferred from homology"/>
<evidence type="ECO:0000256" key="4">
    <source>
        <dbReference type="ARBA" id="ARBA00023065"/>
    </source>
</evidence>
<comment type="function">
    <text evidence="8">F(1)F(0) ATP synthase produces ATP from ADP in the presence of a proton or sodium gradient. F-type ATPases consist of two structural domains, F(1) containing the extramembraneous catalytic core and F(0) containing the membrane proton channel, linked together by a central stalk and a peripheral stalk. During catalysis, ATP synthesis in the catalytic domain of F(1) is coupled via a rotary mechanism of the central stalk subunits to proton translocation.</text>
</comment>